<evidence type="ECO:0000256" key="2">
    <source>
        <dbReference type="ARBA" id="ARBA00022643"/>
    </source>
</evidence>
<organism evidence="4 5">
    <name type="scientific">Dethiosulfatarculus sandiegensis</name>
    <dbReference type="NCBI Taxonomy" id="1429043"/>
    <lineage>
        <taxon>Bacteria</taxon>
        <taxon>Pseudomonadati</taxon>
        <taxon>Thermodesulfobacteriota</taxon>
        <taxon>Desulfarculia</taxon>
        <taxon>Desulfarculales</taxon>
        <taxon>Desulfarculaceae</taxon>
        <taxon>Dethiosulfatarculus</taxon>
    </lineage>
</organism>
<comment type="caution">
    <text evidence="4">The sequence shown here is derived from an EMBL/GenBank/DDBJ whole genome shotgun (WGS) entry which is preliminary data.</text>
</comment>
<dbReference type="Pfam" id="PF03358">
    <property type="entry name" value="FMN_red"/>
    <property type="match status" value="1"/>
</dbReference>
<dbReference type="SUPFAM" id="SSF52218">
    <property type="entry name" value="Flavoproteins"/>
    <property type="match status" value="1"/>
</dbReference>
<dbReference type="InterPro" id="IPR005025">
    <property type="entry name" value="FMN_Rdtase-like_dom"/>
</dbReference>
<dbReference type="Gene3D" id="3.40.50.360">
    <property type="match status" value="1"/>
</dbReference>
<reference evidence="4 5" key="1">
    <citation type="submission" date="2013-11" db="EMBL/GenBank/DDBJ databases">
        <title>Metagenomic analysis of a methanogenic consortium involved in long chain n-alkane degradation.</title>
        <authorList>
            <person name="Davidova I.A."/>
            <person name="Callaghan A.V."/>
            <person name="Wawrik B."/>
            <person name="Pruitt S."/>
            <person name="Marks C."/>
            <person name="Duncan K.E."/>
            <person name="Suflita J.M."/>
        </authorList>
    </citation>
    <scope>NUCLEOTIDE SEQUENCE [LARGE SCALE GENOMIC DNA]</scope>
    <source>
        <strain evidence="4 5">SPR</strain>
    </source>
</reference>
<proteinExistence type="predicted"/>
<dbReference type="STRING" id="1429043.X474_14035"/>
<feature type="domain" description="NADPH-dependent FMN reductase-like" evidence="3">
    <location>
        <begin position="7"/>
        <end position="109"/>
    </location>
</feature>
<dbReference type="PANTHER" id="PTHR43278:SF2">
    <property type="entry name" value="IRON-SULFUR FLAVOPROTEIN"/>
    <property type="match status" value="1"/>
</dbReference>
<keyword evidence="1" id="KW-0285">Flavoprotein</keyword>
<dbReference type="InterPro" id="IPR029039">
    <property type="entry name" value="Flavoprotein-like_sf"/>
</dbReference>
<dbReference type="InParanoid" id="A0A0D2JUW5"/>
<accession>A0A0D2JUW5</accession>
<dbReference type="PANTHER" id="PTHR43278">
    <property type="entry name" value="NAD(P)H-DEPENDENT FMN-CONTAINING OXIDOREDUCTASE YWQN-RELATED"/>
    <property type="match status" value="1"/>
</dbReference>
<dbReference type="EMBL" id="AZAC01000016">
    <property type="protein sequence ID" value="KIX13335.1"/>
    <property type="molecule type" value="Genomic_DNA"/>
</dbReference>
<protein>
    <submittedName>
        <fullName evidence="4">Iron-sulfur protein</fullName>
    </submittedName>
</protein>
<dbReference type="GO" id="GO:0016491">
    <property type="term" value="F:oxidoreductase activity"/>
    <property type="evidence" value="ECO:0007669"/>
    <property type="project" value="InterPro"/>
</dbReference>
<evidence type="ECO:0000259" key="3">
    <source>
        <dbReference type="Pfam" id="PF03358"/>
    </source>
</evidence>
<dbReference type="AlphaFoldDB" id="A0A0D2JUW5"/>
<evidence type="ECO:0000313" key="5">
    <source>
        <dbReference type="Proteomes" id="UP000032233"/>
    </source>
</evidence>
<sequence length="247" mass="28252">MIKEAVMRILALNGSPTMKRGMTNILLDFFLKGAEDQGALVEKVFLQKKKIAPCLGCYSCWVKTKGVCVHKDDAPDLLRKMRKADYLILATPVYLDGMTAQMKAFMDRSIPLFKPQFEIKNGHCRHQRRYEKMPEVVLLSVAGFQEMDNFQGLVKHVELICRNWQTRFVGGLLRPTSYLLSMEELFPKTVGIIKGAAQRAGQDLVRKGSFDKEDLDAVAMNQFSAEQLVRQTNKYWERCIEAGRWPL</sequence>
<gene>
    <name evidence="4" type="ORF">X474_14035</name>
</gene>
<keyword evidence="2" id="KW-0288">FMN</keyword>
<dbReference type="InterPro" id="IPR051796">
    <property type="entry name" value="ISF_SsuE-like"/>
</dbReference>
<keyword evidence="5" id="KW-1185">Reference proteome</keyword>
<name>A0A0D2JUW5_9BACT</name>
<evidence type="ECO:0000313" key="4">
    <source>
        <dbReference type="EMBL" id="KIX13335.1"/>
    </source>
</evidence>
<dbReference type="Proteomes" id="UP000032233">
    <property type="component" value="Unassembled WGS sequence"/>
</dbReference>
<evidence type="ECO:0000256" key="1">
    <source>
        <dbReference type="ARBA" id="ARBA00022630"/>
    </source>
</evidence>